<organism evidence="3 4">
    <name type="scientific">Xenoophorus captivus</name>
    <dbReference type="NCBI Taxonomy" id="1517983"/>
    <lineage>
        <taxon>Eukaryota</taxon>
        <taxon>Metazoa</taxon>
        <taxon>Chordata</taxon>
        <taxon>Craniata</taxon>
        <taxon>Vertebrata</taxon>
        <taxon>Euteleostomi</taxon>
        <taxon>Actinopterygii</taxon>
        <taxon>Neopterygii</taxon>
        <taxon>Teleostei</taxon>
        <taxon>Neoteleostei</taxon>
        <taxon>Acanthomorphata</taxon>
        <taxon>Ovalentaria</taxon>
        <taxon>Atherinomorphae</taxon>
        <taxon>Cyprinodontiformes</taxon>
        <taxon>Goodeidae</taxon>
        <taxon>Xenoophorus</taxon>
    </lineage>
</organism>
<evidence type="ECO:0000313" key="3">
    <source>
        <dbReference type="EMBL" id="MEQ2201844.1"/>
    </source>
</evidence>
<evidence type="ECO:0000256" key="1">
    <source>
        <dbReference type="SAM" id="Coils"/>
    </source>
</evidence>
<feature type="region of interest" description="Disordered" evidence="2">
    <location>
        <begin position="81"/>
        <end position="119"/>
    </location>
</feature>
<comment type="caution">
    <text evidence="3">The sequence shown here is derived from an EMBL/GenBank/DDBJ whole genome shotgun (WGS) entry which is preliminary data.</text>
</comment>
<accession>A0ABV0R144</accession>
<protein>
    <submittedName>
        <fullName evidence="3">Uncharacterized protein</fullName>
    </submittedName>
</protein>
<reference evidence="3 4" key="1">
    <citation type="submission" date="2021-06" db="EMBL/GenBank/DDBJ databases">
        <authorList>
            <person name="Palmer J.M."/>
        </authorList>
    </citation>
    <scope>NUCLEOTIDE SEQUENCE [LARGE SCALE GENOMIC DNA]</scope>
    <source>
        <strain evidence="3 4">XC_2019</strain>
        <tissue evidence="3">Muscle</tissue>
    </source>
</reference>
<sequence>MKGQPPSEQQKELQRAKCSMKAWTLKGRRWDYRQLCRWCTDPAGRYELLNHLREAGFFVLHPPDEHELSTLKEAAALAEEAAEPAAASAEVSVTTLESGSASGSEEELGQEQDRSSGQTVLSWAGPRSLRSLNTWCASLRLSGSGPTQRRLRTARFSSRLSSPPCKTWGARMSVAKGKHSPLLLVLMSSDQNLFYSCSNEKCLFLPSFWLSCHFSPKLVVGPATTLRRCQGVIFRAEEEMQKLQKNLDQDSHVTEEQSTRYRYYCQALLILKLCLKPSVVENLTVRECLPQFSEALLCHVVHVFSRP</sequence>
<name>A0ABV0R144_9TELE</name>
<evidence type="ECO:0000313" key="4">
    <source>
        <dbReference type="Proteomes" id="UP001434883"/>
    </source>
</evidence>
<feature type="compositionally biased region" description="Low complexity" evidence="2">
    <location>
        <begin position="81"/>
        <end position="103"/>
    </location>
</feature>
<dbReference type="EMBL" id="JAHRIN010029247">
    <property type="protein sequence ID" value="MEQ2201844.1"/>
    <property type="molecule type" value="Genomic_DNA"/>
</dbReference>
<keyword evidence="4" id="KW-1185">Reference proteome</keyword>
<evidence type="ECO:0000256" key="2">
    <source>
        <dbReference type="SAM" id="MobiDB-lite"/>
    </source>
</evidence>
<feature type="coiled-coil region" evidence="1">
    <location>
        <begin position="226"/>
        <end position="253"/>
    </location>
</feature>
<gene>
    <name evidence="3" type="ORF">XENOCAPTIV_019126</name>
</gene>
<dbReference type="Proteomes" id="UP001434883">
    <property type="component" value="Unassembled WGS sequence"/>
</dbReference>
<keyword evidence="1" id="KW-0175">Coiled coil</keyword>
<proteinExistence type="predicted"/>